<dbReference type="PANTHER" id="PTHR34597:SF3">
    <property type="entry name" value="OUTER MEMBRANE TRANSPORTER CDIB"/>
    <property type="match status" value="1"/>
</dbReference>
<dbReference type="Gene3D" id="3.10.20.310">
    <property type="entry name" value="membrane protein fhac"/>
    <property type="match status" value="1"/>
</dbReference>
<dbReference type="AlphaFoldDB" id="A0A0S2I1F5"/>
<proteinExistence type="predicted"/>
<dbReference type="Proteomes" id="UP000064893">
    <property type="component" value="Chromosome"/>
</dbReference>
<evidence type="ECO:0000313" key="3">
    <source>
        <dbReference type="Proteomes" id="UP000064893"/>
    </source>
</evidence>
<dbReference type="STRING" id="1307839.L21SP5_02514"/>
<evidence type="ECO:0000313" key="2">
    <source>
        <dbReference type="EMBL" id="ALO16138.1"/>
    </source>
</evidence>
<name>A0A0S2I1F5_9BACT</name>
<dbReference type="GO" id="GO:0098046">
    <property type="term" value="C:type V protein secretion system complex"/>
    <property type="evidence" value="ECO:0007669"/>
    <property type="project" value="TreeGrafter"/>
</dbReference>
<dbReference type="EMBL" id="CP013118">
    <property type="protein sequence ID" value="ALO16138.1"/>
    <property type="molecule type" value="Genomic_DNA"/>
</dbReference>
<dbReference type="InterPro" id="IPR005565">
    <property type="entry name" value="Hemolysn_activator_HlyB_C"/>
</dbReference>
<protein>
    <submittedName>
        <fullName evidence="2">Outer membrane protein/protective antigen OMA87</fullName>
    </submittedName>
</protein>
<dbReference type="Gene3D" id="2.40.160.50">
    <property type="entry name" value="membrane protein fhac: a member of the omp85/tpsb transporter family"/>
    <property type="match status" value="1"/>
</dbReference>
<reference evidence="2 3" key="1">
    <citation type="submission" date="2015-11" db="EMBL/GenBank/DDBJ databases">
        <title>Description and complete genome sequence of a novel strain predominating in hypersaline microbial mats and representing a new family of the Bacteriodetes phylum.</title>
        <authorList>
            <person name="Spring S."/>
            <person name="Bunk B."/>
            <person name="Sproer C."/>
            <person name="Klenk H.-P."/>
        </authorList>
    </citation>
    <scope>NUCLEOTIDE SEQUENCE [LARGE SCALE GENOMIC DNA]</scope>
    <source>
        <strain evidence="2 3">L21-Spi-D4</strain>
    </source>
</reference>
<dbReference type="Pfam" id="PF03865">
    <property type="entry name" value="ShlB"/>
    <property type="match status" value="1"/>
</dbReference>
<gene>
    <name evidence="2" type="ORF">L21SP5_02514</name>
</gene>
<keyword evidence="3" id="KW-1185">Reference proteome</keyword>
<accession>A0A0S2I1F5</accession>
<sequence>MTIRNIFNIFRLAQYKYKIHRLKKGNPKRYSIIRRTKLLAFLFIFIVQSSVGQDIYLMKIVDQDIVSSIKSNDTADFQNSIRKKLTDFHSQGFINSNLDSIYRSGDTITGIIHKGEKHFWTNLTINSDEKLLQGLPEHKIKHKTPVNLIKVKRYKKELLEYLENNGYPFAQVNSNFEVKNYKLKLNIHLEPGQKYTYDSIVFNDIKIADSFLWRYLNIIPGDVFNNETLSEISDKIQQLSYLELSAEPLISFENKLARTDLRLKKINANYFDGLLGIVPDEDRNNKYMLTGELELSLLNNLGFGEQLELEWKKTRQLSQQLDAAINWPYLLRSPLGVNGKVEMLKEDTSFVRLTLRGGLFVYFNGTNSATGYYKNKQTIVLSPEDTTNILATNAYGTGLEIIWQQKDSKLNPGKGYMIFSDLGAGRRIVQNPSIAGDLIKANYIEGKLTLQGILPVYQRWSVLLQNQLEGIYSDKKIYKNELLRIGGLKTLRGFDENDFFSRNHSISTIELRWLFELYSHFKIFADAGWINAQRGTDRTLLRVLGFGTGVNLNTNAGIFSISYALGKTNNQPVKLNNAKIHFGYINNF</sequence>
<dbReference type="KEGG" id="blq:L21SP5_02514"/>
<dbReference type="GO" id="GO:0046819">
    <property type="term" value="P:protein secretion by the type V secretion system"/>
    <property type="evidence" value="ECO:0007669"/>
    <property type="project" value="TreeGrafter"/>
</dbReference>
<organism evidence="2 3">
    <name type="scientific">Salinivirga cyanobacteriivorans</name>
    <dbReference type="NCBI Taxonomy" id="1307839"/>
    <lineage>
        <taxon>Bacteria</taxon>
        <taxon>Pseudomonadati</taxon>
        <taxon>Bacteroidota</taxon>
        <taxon>Bacteroidia</taxon>
        <taxon>Bacteroidales</taxon>
        <taxon>Salinivirgaceae</taxon>
        <taxon>Salinivirga</taxon>
    </lineage>
</organism>
<dbReference type="PANTHER" id="PTHR34597">
    <property type="entry name" value="SLR1661 PROTEIN"/>
    <property type="match status" value="1"/>
</dbReference>
<feature type="domain" description="Haemolysin activator HlyB C-terminal" evidence="1">
    <location>
        <begin position="448"/>
        <end position="551"/>
    </location>
</feature>
<dbReference type="InterPro" id="IPR051544">
    <property type="entry name" value="TPS_OM_transporter"/>
</dbReference>
<dbReference type="GO" id="GO:0008320">
    <property type="term" value="F:protein transmembrane transporter activity"/>
    <property type="evidence" value="ECO:0007669"/>
    <property type="project" value="TreeGrafter"/>
</dbReference>
<evidence type="ECO:0000259" key="1">
    <source>
        <dbReference type="Pfam" id="PF03865"/>
    </source>
</evidence>